<protein>
    <submittedName>
        <fullName evidence="3">Uncharacterized protein</fullName>
    </submittedName>
</protein>
<comment type="similarity">
    <text evidence="1">Belongs to the unc-93 family.</text>
</comment>
<dbReference type="EMBL" id="LGRX02011895">
    <property type="protein sequence ID" value="KAK3268319.1"/>
    <property type="molecule type" value="Genomic_DNA"/>
</dbReference>
<sequence>MVPNTDVQVAPKLSRSAIRKNVLLMSMCFSLNHACVTTVIGLASSELGDTLGGVSVGVLYLMYTLTAMVGATGIVEKVGTKRALVTGAWAYCFYVGSFLLAILWESGEWGFCMAGSLLGGTAAGWLWTAQGAYFSVAVELHVDATQRGETTELLSKNAAEIAEEKTKVSAQLAGLFSMCYLGCEVGVKILSFGVLLAPGGSTFLFVVLTIIACVSSCGLSYIVQLEPKTSVEGGKPAWHSAFGALELLFTDRKMILLYPAEMAYGFFIAFVNYYAASKILDEYLSEASIPLLGSLISLVAAAVSMPFSSAAITYGKAPLMVGGLLALLLDMIVFTFLSDHTLGNWAILVPMYTVYGLARAVFEGQNKAILQDFFPQQGAAWSANFILSSGIAGGLGFILFPYLSKLAITTICSGTSFLGILGFILAQRLYEHEVAENLQKADFKGKSIVTGTGDAP</sequence>
<comment type="caution">
    <text evidence="3">The sequence shown here is derived from an EMBL/GenBank/DDBJ whole genome shotgun (WGS) entry which is preliminary data.</text>
</comment>
<dbReference type="Gene3D" id="1.20.1250.20">
    <property type="entry name" value="MFS general substrate transporter like domains"/>
    <property type="match status" value="1"/>
</dbReference>
<keyword evidence="2" id="KW-0472">Membrane</keyword>
<keyword evidence="2" id="KW-1133">Transmembrane helix</keyword>
<feature type="transmembrane region" description="Helical" evidence="2">
    <location>
        <begin position="406"/>
        <end position="426"/>
    </location>
</feature>
<dbReference type="InterPro" id="IPR036259">
    <property type="entry name" value="MFS_trans_sf"/>
</dbReference>
<feature type="transmembrane region" description="Helical" evidence="2">
    <location>
        <begin position="383"/>
        <end position="400"/>
    </location>
</feature>
<dbReference type="Proteomes" id="UP001190700">
    <property type="component" value="Unassembled WGS sequence"/>
</dbReference>
<feature type="transmembrane region" description="Helical" evidence="2">
    <location>
        <begin position="22"/>
        <end position="44"/>
    </location>
</feature>
<feature type="transmembrane region" description="Helical" evidence="2">
    <location>
        <begin position="50"/>
        <end position="71"/>
    </location>
</feature>
<dbReference type="PANTHER" id="PTHR19444:SF13">
    <property type="entry name" value="PROTEIN UNC-93 HOMOLOG A"/>
    <property type="match status" value="1"/>
</dbReference>
<feature type="transmembrane region" description="Helical" evidence="2">
    <location>
        <begin position="319"/>
        <end position="337"/>
    </location>
</feature>
<evidence type="ECO:0000313" key="4">
    <source>
        <dbReference type="Proteomes" id="UP001190700"/>
    </source>
</evidence>
<gene>
    <name evidence="3" type="ORF">CYMTET_23170</name>
</gene>
<accession>A0AAE0FYF6</accession>
<evidence type="ECO:0000313" key="3">
    <source>
        <dbReference type="EMBL" id="KAK3268319.1"/>
    </source>
</evidence>
<dbReference type="InterPro" id="IPR051951">
    <property type="entry name" value="UNC-93_regulatory"/>
</dbReference>
<dbReference type="AlphaFoldDB" id="A0AAE0FYF6"/>
<feature type="transmembrane region" description="Helical" evidence="2">
    <location>
        <begin position="343"/>
        <end position="362"/>
    </location>
</feature>
<dbReference type="SUPFAM" id="SSF103473">
    <property type="entry name" value="MFS general substrate transporter"/>
    <property type="match status" value="1"/>
</dbReference>
<feature type="transmembrane region" description="Helical" evidence="2">
    <location>
        <begin position="83"/>
        <end position="103"/>
    </location>
</feature>
<feature type="transmembrane region" description="Helical" evidence="2">
    <location>
        <begin position="255"/>
        <end position="275"/>
    </location>
</feature>
<proteinExistence type="inferred from homology"/>
<keyword evidence="2" id="KW-0812">Transmembrane</keyword>
<keyword evidence="4" id="KW-1185">Reference proteome</keyword>
<feature type="transmembrane region" description="Helical" evidence="2">
    <location>
        <begin position="175"/>
        <end position="197"/>
    </location>
</feature>
<feature type="transmembrane region" description="Helical" evidence="2">
    <location>
        <begin position="203"/>
        <end position="223"/>
    </location>
</feature>
<evidence type="ECO:0000256" key="2">
    <source>
        <dbReference type="SAM" id="Phobius"/>
    </source>
</evidence>
<organism evidence="3 4">
    <name type="scientific">Cymbomonas tetramitiformis</name>
    <dbReference type="NCBI Taxonomy" id="36881"/>
    <lineage>
        <taxon>Eukaryota</taxon>
        <taxon>Viridiplantae</taxon>
        <taxon>Chlorophyta</taxon>
        <taxon>Pyramimonadophyceae</taxon>
        <taxon>Pyramimonadales</taxon>
        <taxon>Pyramimonadaceae</taxon>
        <taxon>Cymbomonas</taxon>
    </lineage>
</organism>
<dbReference type="PANTHER" id="PTHR19444">
    <property type="entry name" value="UNC-93 RELATED"/>
    <property type="match status" value="1"/>
</dbReference>
<feature type="transmembrane region" description="Helical" evidence="2">
    <location>
        <begin position="287"/>
        <end position="307"/>
    </location>
</feature>
<evidence type="ECO:0000256" key="1">
    <source>
        <dbReference type="ARBA" id="ARBA00009172"/>
    </source>
</evidence>
<reference evidence="3 4" key="1">
    <citation type="journal article" date="2015" name="Genome Biol. Evol.">
        <title>Comparative Genomics of a Bacterivorous Green Alga Reveals Evolutionary Causalities and Consequences of Phago-Mixotrophic Mode of Nutrition.</title>
        <authorList>
            <person name="Burns J.A."/>
            <person name="Paasch A."/>
            <person name="Narechania A."/>
            <person name="Kim E."/>
        </authorList>
    </citation>
    <scope>NUCLEOTIDE SEQUENCE [LARGE SCALE GENOMIC DNA]</scope>
    <source>
        <strain evidence="3 4">PLY_AMNH</strain>
    </source>
</reference>
<name>A0AAE0FYF6_9CHLO</name>